<dbReference type="SUPFAM" id="SSF52058">
    <property type="entry name" value="L domain-like"/>
    <property type="match status" value="1"/>
</dbReference>
<dbReference type="InterPro" id="IPR036640">
    <property type="entry name" value="ABC1_TM_sf"/>
</dbReference>
<keyword evidence="5 7" id="KW-1133">Transmembrane helix</keyword>
<evidence type="ECO:0000256" key="5">
    <source>
        <dbReference type="ARBA" id="ARBA00022989"/>
    </source>
</evidence>
<dbReference type="GO" id="GO:0005615">
    <property type="term" value="C:extracellular space"/>
    <property type="evidence" value="ECO:0007669"/>
    <property type="project" value="TreeGrafter"/>
</dbReference>
<evidence type="ECO:0000256" key="1">
    <source>
        <dbReference type="ARBA" id="ARBA00022614"/>
    </source>
</evidence>
<organism evidence="9 10">
    <name type="scientific">Branchiostoma belcheri</name>
    <name type="common">Amphioxus</name>
    <dbReference type="NCBI Taxonomy" id="7741"/>
    <lineage>
        <taxon>Eukaryota</taxon>
        <taxon>Metazoa</taxon>
        <taxon>Chordata</taxon>
        <taxon>Cephalochordata</taxon>
        <taxon>Leptocardii</taxon>
        <taxon>Amphioxiformes</taxon>
        <taxon>Branchiostomatidae</taxon>
        <taxon>Branchiostoma</taxon>
    </lineage>
</organism>
<evidence type="ECO:0000256" key="7">
    <source>
        <dbReference type="SAM" id="Phobius"/>
    </source>
</evidence>
<accession>A0A6P4XJE7</accession>
<dbReference type="PANTHER" id="PTHR24373:SF398">
    <property type="entry name" value="LEUCINE-RICH REPEAT-CONTAINING G-PROTEIN COUPLED RECEPTOR 6"/>
    <property type="match status" value="1"/>
</dbReference>
<feature type="chain" id="PRO_5027836359" evidence="8">
    <location>
        <begin position="32"/>
        <end position="344"/>
    </location>
</feature>
<evidence type="ECO:0000313" key="9">
    <source>
        <dbReference type="Proteomes" id="UP000515135"/>
    </source>
</evidence>
<dbReference type="GO" id="GO:0016020">
    <property type="term" value="C:membrane"/>
    <property type="evidence" value="ECO:0007669"/>
    <property type="project" value="InterPro"/>
</dbReference>
<keyword evidence="9" id="KW-1185">Reference proteome</keyword>
<dbReference type="InterPro" id="IPR001611">
    <property type="entry name" value="Leu-rich_rpt"/>
</dbReference>
<keyword evidence="4" id="KW-0677">Repeat</keyword>
<reference evidence="10" key="1">
    <citation type="submission" date="2025-08" db="UniProtKB">
        <authorList>
            <consortium name="RefSeq"/>
        </authorList>
    </citation>
    <scope>IDENTIFICATION</scope>
    <source>
        <tissue evidence="10">Gonad</tissue>
    </source>
</reference>
<evidence type="ECO:0000256" key="2">
    <source>
        <dbReference type="ARBA" id="ARBA00022692"/>
    </source>
</evidence>
<feature type="transmembrane region" description="Helical" evidence="7">
    <location>
        <begin position="281"/>
        <end position="301"/>
    </location>
</feature>
<dbReference type="SUPFAM" id="SSF90123">
    <property type="entry name" value="ABC transporter transmembrane region"/>
    <property type="match status" value="1"/>
</dbReference>
<dbReference type="InterPro" id="IPR032675">
    <property type="entry name" value="LRR_dom_sf"/>
</dbReference>
<dbReference type="PANTHER" id="PTHR24373">
    <property type="entry name" value="SLIT RELATED LEUCINE-RICH REPEAT NEURONAL PROTEIN"/>
    <property type="match status" value="1"/>
</dbReference>
<dbReference type="GeneID" id="109464159"/>
<dbReference type="InterPro" id="IPR003591">
    <property type="entry name" value="Leu-rich_rpt_typical-subtyp"/>
</dbReference>
<dbReference type="Proteomes" id="UP000515135">
    <property type="component" value="Unplaced"/>
</dbReference>
<dbReference type="Pfam" id="PF13855">
    <property type="entry name" value="LRR_8"/>
    <property type="match status" value="1"/>
</dbReference>
<gene>
    <name evidence="10" type="primary">LOC109464159</name>
</gene>
<evidence type="ECO:0000313" key="10">
    <source>
        <dbReference type="RefSeq" id="XP_019616655.1"/>
    </source>
</evidence>
<keyword evidence="1" id="KW-0433">Leucine-rich repeat</keyword>
<dbReference type="SMART" id="SM00369">
    <property type="entry name" value="LRR_TYP"/>
    <property type="match status" value="4"/>
</dbReference>
<evidence type="ECO:0000256" key="3">
    <source>
        <dbReference type="ARBA" id="ARBA00022729"/>
    </source>
</evidence>
<evidence type="ECO:0000256" key="4">
    <source>
        <dbReference type="ARBA" id="ARBA00022737"/>
    </source>
</evidence>
<protein>
    <submittedName>
        <fullName evidence="10">Slit homolog 2 protein-like</fullName>
    </submittedName>
</protein>
<proteinExistence type="predicted"/>
<dbReference type="Gene3D" id="3.80.10.10">
    <property type="entry name" value="Ribonuclease Inhibitor"/>
    <property type="match status" value="1"/>
</dbReference>
<dbReference type="KEGG" id="bbel:109464159"/>
<dbReference type="PROSITE" id="PS51450">
    <property type="entry name" value="LRR"/>
    <property type="match status" value="2"/>
</dbReference>
<dbReference type="InterPro" id="IPR050328">
    <property type="entry name" value="Dev_Immune_Receptor"/>
</dbReference>
<dbReference type="OrthoDB" id="27267at2759"/>
<dbReference type="RefSeq" id="XP_019616655.1">
    <property type="nucleotide sequence ID" value="XM_019761096.1"/>
</dbReference>
<dbReference type="GO" id="GO:0031012">
    <property type="term" value="C:extracellular matrix"/>
    <property type="evidence" value="ECO:0007669"/>
    <property type="project" value="TreeGrafter"/>
</dbReference>
<keyword evidence="6 7" id="KW-0472">Membrane</keyword>
<feature type="signal peptide" evidence="8">
    <location>
        <begin position="1"/>
        <end position="31"/>
    </location>
</feature>
<keyword evidence="3 8" id="KW-0732">Signal</keyword>
<sequence length="344" mass="38943">MDWEDNMGRKLRHWLIFLIIILKEPHMRVNGDCNCSGWAYICKCKGMGLKSIPQNLPATFMTVLDLSNNQIPTLNHSALGMLKRLNDLKLHTLHLSVNKITSITTGALSNLPGLSALRLIGNQITSIELGIASGTFSGLPHLQDLTLSYNQITSINPHAFSNLTRFQRLYLSNNQIWANAIVGKGYRGRLENEDLYPLKDKDTSLVVTNEFRPYWERELKKSTPKKPPSLSKAIIRCYGLRYFLVGFVKLFDDTLTLVKPILIGYIIKYFEPSSGMTLTDAYMYAGILAGLQVFQVIIGYYEWPATLFAIKHGRPLKDLNGPSQQHSCRRCARLQEVLLKQRNG</sequence>
<dbReference type="GO" id="GO:0005524">
    <property type="term" value="F:ATP binding"/>
    <property type="evidence" value="ECO:0007669"/>
    <property type="project" value="InterPro"/>
</dbReference>
<evidence type="ECO:0000256" key="8">
    <source>
        <dbReference type="SAM" id="SignalP"/>
    </source>
</evidence>
<dbReference type="AlphaFoldDB" id="A0A6P4XJE7"/>
<keyword evidence="2 7" id="KW-0812">Transmembrane</keyword>
<evidence type="ECO:0000256" key="6">
    <source>
        <dbReference type="ARBA" id="ARBA00023136"/>
    </source>
</evidence>
<name>A0A6P4XJE7_BRABE</name>